<comment type="function">
    <text evidence="8">Single strand-specific metallo-endoribonuclease involved in late-stage 70S ribosome quality control and in maturation of the 3' terminus of the 16S rRNA.</text>
</comment>
<dbReference type="GO" id="GO:0006364">
    <property type="term" value="P:rRNA processing"/>
    <property type="evidence" value="ECO:0007669"/>
    <property type="project" value="UniProtKB-UniRule"/>
</dbReference>
<dbReference type="NCBIfam" id="TIGR00043">
    <property type="entry name" value="rRNA maturation RNase YbeY"/>
    <property type="match status" value="1"/>
</dbReference>
<evidence type="ECO:0000256" key="8">
    <source>
        <dbReference type="HAMAP-Rule" id="MF_00009"/>
    </source>
</evidence>
<proteinExistence type="inferred from homology"/>
<accession>A0A2A5CAQ9</accession>
<dbReference type="GO" id="GO:0004222">
    <property type="term" value="F:metalloendopeptidase activity"/>
    <property type="evidence" value="ECO:0007669"/>
    <property type="project" value="InterPro"/>
</dbReference>
<dbReference type="Pfam" id="PF02130">
    <property type="entry name" value="YbeY"/>
    <property type="match status" value="1"/>
</dbReference>
<reference evidence="10" key="1">
    <citation type="submission" date="2017-08" db="EMBL/GenBank/DDBJ databases">
        <title>A dynamic microbial community with high functional redundancy inhabits the cold, oxic subseafloor aquifer.</title>
        <authorList>
            <person name="Tully B.J."/>
            <person name="Wheat C.G."/>
            <person name="Glazer B.T."/>
            <person name="Huber J.A."/>
        </authorList>
    </citation>
    <scope>NUCLEOTIDE SEQUENCE [LARGE SCALE GENOMIC DNA]</scope>
</reference>
<gene>
    <name evidence="8" type="primary">ybeY</name>
    <name evidence="9" type="ORF">COA71_09970</name>
</gene>
<dbReference type="EMBL" id="NVWI01000007">
    <property type="protein sequence ID" value="PCJ40917.1"/>
    <property type="molecule type" value="Genomic_DNA"/>
</dbReference>
<evidence type="ECO:0000256" key="5">
    <source>
        <dbReference type="ARBA" id="ARBA00022759"/>
    </source>
</evidence>
<comment type="caution">
    <text evidence="9">The sequence shown here is derived from an EMBL/GenBank/DDBJ whole genome shotgun (WGS) entry which is preliminary data.</text>
</comment>
<evidence type="ECO:0000256" key="2">
    <source>
        <dbReference type="ARBA" id="ARBA00022517"/>
    </source>
</evidence>
<sequence>MSVIVELMNASAESAVPSQTEFELWSNAVLQELNQSEQAFELGVRLVSADESAELNQNFRNKQGPTNVLSFSYTDALIGAPAEAQHNLLGDLAICSRVVIHEAQEQQKTATAHWAHMTIHGMLHLRGYDHQHDSEADAMEKLESKILSTLGYPHPYKD</sequence>
<keyword evidence="6 8" id="KW-0378">Hydrolase</keyword>
<dbReference type="PANTHER" id="PTHR46986:SF1">
    <property type="entry name" value="ENDORIBONUCLEASE YBEY, CHLOROPLASTIC"/>
    <property type="match status" value="1"/>
</dbReference>
<dbReference type="PANTHER" id="PTHR46986">
    <property type="entry name" value="ENDORIBONUCLEASE YBEY, CHLOROPLASTIC"/>
    <property type="match status" value="1"/>
</dbReference>
<dbReference type="SUPFAM" id="SSF55486">
    <property type="entry name" value="Metalloproteases ('zincins'), catalytic domain"/>
    <property type="match status" value="1"/>
</dbReference>
<evidence type="ECO:0000256" key="6">
    <source>
        <dbReference type="ARBA" id="ARBA00022801"/>
    </source>
</evidence>
<evidence type="ECO:0000256" key="7">
    <source>
        <dbReference type="ARBA" id="ARBA00022833"/>
    </source>
</evidence>
<keyword evidence="3 8" id="KW-0540">Nuclease</keyword>
<comment type="subcellular location">
    <subcellularLocation>
        <location evidence="8">Cytoplasm</location>
    </subcellularLocation>
</comment>
<feature type="binding site" evidence="8">
    <location>
        <position position="130"/>
    </location>
    <ligand>
        <name>Zn(2+)</name>
        <dbReference type="ChEBI" id="CHEBI:29105"/>
        <note>catalytic</note>
    </ligand>
</feature>
<protein>
    <recommendedName>
        <fullName evidence="8">Endoribonuclease YbeY</fullName>
        <ecNumber evidence="8">3.1.-.-</ecNumber>
    </recommendedName>
</protein>
<keyword evidence="2 8" id="KW-0690">Ribosome biogenesis</keyword>
<comment type="cofactor">
    <cofactor evidence="8">
        <name>Zn(2+)</name>
        <dbReference type="ChEBI" id="CHEBI:29105"/>
    </cofactor>
    <text evidence="8">Binds 1 zinc ion.</text>
</comment>
<dbReference type="GO" id="GO:0005737">
    <property type="term" value="C:cytoplasm"/>
    <property type="evidence" value="ECO:0007669"/>
    <property type="project" value="UniProtKB-SubCell"/>
</dbReference>
<evidence type="ECO:0000313" key="9">
    <source>
        <dbReference type="EMBL" id="PCJ40917.1"/>
    </source>
</evidence>
<dbReference type="InterPro" id="IPR002036">
    <property type="entry name" value="YbeY"/>
</dbReference>
<evidence type="ECO:0000256" key="1">
    <source>
        <dbReference type="ARBA" id="ARBA00010875"/>
    </source>
</evidence>
<dbReference type="Gene3D" id="3.40.390.30">
    <property type="entry name" value="Metalloproteases ('zincins'), catalytic domain"/>
    <property type="match status" value="1"/>
</dbReference>
<feature type="binding site" evidence="8">
    <location>
        <position position="120"/>
    </location>
    <ligand>
        <name>Zn(2+)</name>
        <dbReference type="ChEBI" id="CHEBI:29105"/>
        <note>catalytic</note>
    </ligand>
</feature>
<organism evidence="9 10">
    <name type="scientific">SAR86 cluster bacterium</name>
    <dbReference type="NCBI Taxonomy" id="2030880"/>
    <lineage>
        <taxon>Bacteria</taxon>
        <taxon>Pseudomonadati</taxon>
        <taxon>Pseudomonadota</taxon>
        <taxon>Gammaproteobacteria</taxon>
        <taxon>SAR86 cluster</taxon>
    </lineage>
</organism>
<keyword evidence="5 8" id="KW-0255">Endonuclease</keyword>
<name>A0A2A5CAQ9_9GAMM</name>
<keyword evidence="8" id="KW-0963">Cytoplasm</keyword>
<dbReference type="Proteomes" id="UP000228987">
    <property type="component" value="Unassembled WGS sequence"/>
</dbReference>
<feature type="binding site" evidence="8">
    <location>
        <position position="124"/>
    </location>
    <ligand>
        <name>Zn(2+)</name>
        <dbReference type="ChEBI" id="CHEBI:29105"/>
        <note>catalytic</note>
    </ligand>
</feature>
<keyword evidence="7 8" id="KW-0862">Zinc</keyword>
<keyword evidence="4 8" id="KW-0479">Metal-binding</keyword>
<comment type="similarity">
    <text evidence="1 8">Belongs to the endoribonuclease YbeY family.</text>
</comment>
<dbReference type="EC" id="3.1.-.-" evidence="8"/>
<dbReference type="HAMAP" id="MF_00009">
    <property type="entry name" value="Endoribonucl_YbeY"/>
    <property type="match status" value="1"/>
</dbReference>
<dbReference type="InterPro" id="IPR023091">
    <property type="entry name" value="MetalPrtase_cat_dom_sf_prd"/>
</dbReference>
<dbReference type="AlphaFoldDB" id="A0A2A5CAQ9"/>
<evidence type="ECO:0000256" key="3">
    <source>
        <dbReference type="ARBA" id="ARBA00022722"/>
    </source>
</evidence>
<evidence type="ECO:0000256" key="4">
    <source>
        <dbReference type="ARBA" id="ARBA00022723"/>
    </source>
</evidence>
<keyword evidence="8" id="KW-0698">rRNA processing</keyword>
<evidence type="ECO:0000313" key="10">
    <source>
        <dbReference type="Proteomes" id="UP000228987"/>
    </source>
</evidence>
<dbReference type="GO" id="GO:0004521">
    <property type="term" value="F:RNA endonuclease activity"/>
    <property type="evidence" value="ECO:0007669"/>
    <property type="project" value="UniProtKB-UniRule"/>
</dbReference>
<dbReference type="GO" id="GO:0008270">
    <property type="term" value="F:zinc ion binding"/>
    <property type="evidence" value="ECO:0007669"/>
    <property type="project" value="UniProtKB-UniRule"/>
</dbReference>